<accession>V9EPU7</accession>
<gene>
    <name evidence="1" type="ORF">F443_13821</name>
</gene>
<comment type="caution">
    <text evidence="1">The sequence shown here is derived from an EMBL/GenBank/DDBJ whole genome shotgun (WGS) entry which is preliminary data.</text>
</comment>
<dbReference type="Proteomes" id="UP000018721">
    <property type="component" value="Unassembled WGS sequence"/>
</dbReference>
<keyword evidence="2" id="KW-1185">Reference proteome</keyword>
<dbReference type="AlphaFoldDB" id="V9EPU7"/>
<reference evidence="1 2" key="1">
    <citation type="submission" date="2013-11" db="EMBL/GenBank/DDBJ databases">
        <title>The Genome Sequence of Phytophthora parasitica P1569.</title>
        <authorList>
            <consortium name="The Broad Institute Genomics Platform"/>
            <person name="Russ C."/>
            <person name="Tyler B."/>
            <person name="Panabieres F."/>
            <person name="Shan W."/>
            <person name="Tripathy S."/>
            <person name="Grunwald N."/>
            <person name="Machado M."/>
            <person name="Johnson C.S."/>
            <person name="Arredondo F."/>
            <person name="Hong C."/>
            <person name="Coffey M."/>
            <person name="Young S.K."/>
            <person name="Zeng Q."/>
            <person name="Gargeya S."/>
            <person name="Fitzgerald M."/>
            <person name="Abouelleil A."/>
            <person name="Alvarado L."/>
            <person name="Chapman S.B."/>
            <person name="Gainer-Dewar J."/>
            <person name="Goldberg J."/>
            <person name="Griggs A."/>
            <person name="Gujja S."/>
            <person name="Hansen M."/>
            <person name="Howarth C."/>
            <person name="Imamovic A."/>
            <person name="Ireland A."/>
            <person name="Larimer J."/>
            <person name="McCowan C."/>
            <person name="Murphy C."/>
            <person name="Pearson M."/>
            <person name="Poon T.W."/>
            <person name="Priest M."/>
            <person name="Roberts A."/>
            <person name="Saif S."/>
            <person name="Shea T."/>
            <person name="Sykes S."/>
            <person name="Wortman J."/>
            <person name="Nusbaum C."/>
            <person name="Birren B."/>
        </authorList>
    </citation>
    <scope>NUCLEOTIDE SEQUENCE [LARGE SCALE GENOMIC DNA]</scope>
    <source>
        <strain evidence="1 2">P1569</strain>
    </source>
</reference>
<dbReference type="HOGENOM" id="CLU_3091487_0_0_1"/>
<organism evidence="1 2">
    <name type="scientific">Phytophthora nicotianae P1569</name>
    <dbReference type="NCBI Taxonomy" id="1317065"/>
    <lineage>
        <taxon>Eukaryota</taxon>
        <taxon>Sar</taxon>
        <taxon>Stramenopiles</taxon>
        <taxon>Oomycota</taxon>
        <taxon>Peronosporomycetes</taxon>
        <taxon>Peronosporales</taxon>
        <taxon>Peronosporaceae</taxon>
        <taxon>Phytophthora</taxon>
    </lineage>
</organism>
<evidence type="ECO:0000313" key="1">
    <source>
        <dbReference type="EMBL" id="ETI40891.1"/>
    </source>
</evidence>
<sequence length="52" mass="5812">MIRAQVAAVGQRWQMPLKQQVVASIVVEEPRLYALGLEKLSNRVAGQYTGKE</sequence>
<dbReference type="EMBL" id="ANIZ01002407">
    <property type="protein sequence ID" value="ETI40891.1"/>
    <property type="molecule type" value="Genomic_DNA"/>
</dbReference>
<protein>
    <submittedName>
        <fullName evidence="1">Uncharacterized protein</fullName>
    </submittedName>
</protein>
<name>V9EPU7_PHYNI</name>
<evidence type="ECO:0000313" key="2">
    <source>
        <dbReference type="Proteomes" id="UP000018721"/>
    </source>
</evidence>
<proteinExistence type="predicted"/>